<reference evidence="1 2" key="1">
    <citation type="journal article" date="2018" name="Genome Biol. Evol.">
        <title>Multiple Roots of Fruiting Body Formation in Amoebozoa.</title>
        <authorList>
            <person name="Hillmann F."/>
            <person name="Forbes G."/>
            <person name="Novohradska S."/>
            <person name="Ferling I."/>
            <person name="Riege K."/>
            <person name="Groth M."/>
            <person name="Westermann M."/>
            <person name="Marz M."/>
            <person name="Spaller T."/>
            <person name="Winckler T."/>
            <person name="Schaap P."/>
            <person name="Glockner G."/>
        </authorList>
    </citation>
    <scope>NUCLEOTIDE SEQUENCE [LARGE SCALE GENOMIC DNA]</scope>
    <source>
        <strain evidence="1 2">Jena</strain>
    </source>
</reference>
<dbReference type="InParanoid" id="A0A2P6MQ87"/>
<gene>
    <name evidence="1" type="ORF">PROFUN_10222</name>
</gene>
<dbReference type="EMBL" id="MDYQ01000539">
    <property type="protein sequence ID" value="PRP73852.1"/>
    <property type="molecule type" value="Genomic_DNA"/>
</dbReference>
<keyword evidence="2" id="KW-1185">Reference proteome</keyword>
<proteinExistence type="predicted"/>
<sequence>MPKGINRCSGKWIVDECNLVICPCILYAFATRIMLSMQSIGRSKSWGRFKLLVEQSHNWVSIVPGYSVSPNYKGPTPNQSTVGK</sequence>
<evidence type="ECO:0000313" key="2">
    <source>
        <dbReference type="Proteomes" id="UP000241769"/>
    </source>
</evidence>
<accession>A0A2P6MQ87</accession>
<dbReference type="AlphaFoldDB" id="A0A2P6MQ87"/>
<dbReference type="Proteomes" id="UP000241769">
    <property type="component" value="Unassembled WGS sequence"/>
</dbReference>
<organism evidence="1 2">
    <name type="scientific">Planoprotostelium fungivorum</name>
    <dbReference type="NCBI Taxonomy" id="1890364"/>
    <lineage>
        <taxon>Eukaryota</taxon>
        <taxon>Amoebozoa</taxon>
        <taxon>Evosea</taxon>
        <taxon>Variosea</taxon>
        <taxon>Cavosteliida</taxon>
        <taxon>Cavosteliaceae</taxon>
        <taxon>Planoprotostelium</taxon>
    </lineage>
</organism>
<comment type="caution">
    <text evidence="1">The sequence shown here is derived from an EMBL/GenBank/DDBJ whole genome shotgun (WGS) entry which is preliminary data.</text>
</comment>
<evidence type="ECO:0000313" key="1">
    <source>
        <dbReference type="EMBL" id="PRP73852.1"/>
    </source>
</evidence>
<name>A0A2P6MQ87_9EUKA</name>
<protein>
    <submittedName>
        <fullName evidence="1">Uncharacterized protein</fullName>
    </submittedName>
</protein>